<dbReference type="EMBL" id="VSRR010008217">
    <property type="protein sequence ID" value="MPC48319.1"/>
    <property type="molecule type" value="Genomic_DNA"/>
</dbReference>
<name>A0A5B7FSR1_PORTR</name>
<proteinExistence type="predicted"/>
<gene>
    <name evidence="1" type="ORF">E2C01_042086</name>
</gene>
<sequence length="102" mass="11846">MNGLSSPPLPAQPHPVPPRPLQPGLYCTVHCREPFFPLFFRRRVYLAVEKFAVQLRVCSRQFANQKQRQFSFALLPESLRLFSLPLRSGGKNNARDYLWLHP</sequence>
<accession>A0A5B7FSR1</accession>
<reference evidence="1 2" key="1">
    <citation type="submission" date="2019-05" db="EMBL/GenBank/DDBJ databases">
        <title>Another draft genome of Portunus trituberculatus and its Hox gene families provides insights of decapod evolution.</title>
        <authorList>
            <person name="Jeong J.-H."/>
            <person name="Song I."/>
            <person name="Kim S."/>
            <person name="Choi T."/>
            <person name="Kim D."/>
            <person name="Ryu S."/>
            <person name="Kim W."/>
        </authorList>
    </citation>
    <scope>NUCLEOTIDE SEQUENCE [LARGE SCALE GENOMIC DNA]</scope>
    <source>
        <tissue evidence="1">Muscle</tissue>
    </source>
</reference>
<keyword evidence="2" id="KW-1185">Reference proteome</keyword>
<comment type="caution">
    <text evidence="1">The sequence shown here is derived from an EMBL/GenBank/DDBJ whole genome shotgun (WGS) entry which is preliminary data.</text>
</comment>
<evidence type="ECO:0000313" key="2">
    <source>
        <dbReference type="Proteomes" id="UP000324222"/>
    </source>
</evidence>
<organism evidence="1 2">
    <name type="scientific">Portunus trituberculatus</name>
    <name type="common">Swimming crab</name>
    <name type="synonym">Neptunus trituberculatus</name>
    <dbReference type="NCBI Taxonomy" id="210409"/>
    <lineage>
        <taxon>Eukaryota</taxon>
        <taxon>Metazoa</taxon>
        <taxon>Ecdysozoa</taxon>
        <taxon>Arthropoda</taxon>
        <taxon>Crustacea</taxon>
        <taxon>Multicrustacea</taxon>
        <taxon>Malacostraca</taxon>
        <taxon>Eumalacostraca</taxon>
        <taxon>Eucarida</taxon>
        <taxon>Decapoda</taxon>
        <taxon>Pleocyemata</taxon>
        <taxon>Brachyura</taxon>
        <taxon>Eubrachyura</taxon>
        <taxon>Portunoidea</taxon>
        <taxon>Portunidae</taxon>
        <taxon>Portuninae</taxon>
        <taxon>Portunus</taxon>
    </lineage>
</organism>
<evidence type="ECO:0000313" key="1">
    <source>
        <dbReference type="EMBL" id="MPC48319.1"/>
    </source>
</evidence>
<dbReference type="AlphaFoldDB" id="A0A5B7FSR1"/>
<protein>
    <submittedName>
        <fullName evidence="1">Uncharacterized protein</fullName>
    </submittedName>
</protein>
<dbReference type="Proteomes" id="UP000324222">
    <property type="component" value="Unassembled WGS sequence"/>
</dbReference>